<dbReference type="PANTHER" id="PTHR43004">
    <property type="entry name" value="TRK SYSTEM POTASSIUM UPTAKE PROTEIN"/>
    <property type="match status" value="1"/>
</dbReference>
<feature type="domain" description="FAD-binding" evidence="6">
    <location>
        <begin position="8"/>
        <end position="416"/>
    </location>
</feature>
<evidence type="ECO:0000256" key="3">
    <source>
        <dbReference type="ARBA" id="ARBA00022630"/>
    </source>
</evidence>
<feature type="domain" description="Phenol hydroxylase-like C-terminal dimerisation" evidence="8">
    <location>
        <begin position="459"/>
        <end position="692"/>
    </location>
</feature>
<evidence type="ECO:0000259" key="6">
    <source>
        <dbReference type="Pfam" id="PF01494"/>
    </source>
</evidence>
<dbReference type="STRING" id="363999.A0A439CW21"/>
<dbReference type="GO" id="GO:0071949">
    <property type="term" value="F:FAD binding"/>
    <property type="evidence" value="ECO:0007669"/>
    <property type="project" value="InterPro"/>
</dbReference>
<evidence type="ECO:0008006" key="11">
    <source>
        <dbReference type="Google" id="ProtNLM"/>
    </source>
</evidence>
<name>A0A439CW21_9PEZI</name>
<evidence type="ECO:0000256" key="4">
    <source>
        <dbReference type="ARBA" id="ARBA00022827"/>
    </source>
</evidence>
<evidence type="ECO:0000259" key="8">
    <source>
        <dbReference type="Pfam" id="PF07976"/>
    </source>
</evidence>
<evidence type="ECO:0000259" key="7">
    <source>
        <dbReference type="Pfam" id="PF06985"/>
    </source>
</evidence>
<gene>
    <name evidence="9" type="ORF">EKO27_g8800</name>
</gene>
<proteinExistence type="inferred from homology"/>
<keyword evidence="5" id="KW-0560">Oxidoreductase</keyword>
<comment type="caution">
    <text evidence="9">The sequence shown here is derived from an EMBL/GenBank/DDBJ whole genome shotgun (WGS) entry which is preliminary data.</text>
</comment>
<dbReference type="InterPro" id="IPR002938">
    <property type="entry name" value="FAD-bd"/>
</dbReference>
<keyword evidence="3" id="KW-0285">Flavoprotein</keyword>
<dbReference type="Gene3D" id="3.30.9.10">
    <property type="entry name" value="D-Amino Acid Oxidase, subunit A, domain 2"/>
    <property type="match status" value="1"/>
</dbReference>
<dbReference type="Gene3D" id="3.50.50.60">
    <property type="entry name" value="FAD/NAD(P)-binding domain"/>
    <property type="match status" value="1"/>
</dbReference>
<organism evidence="9 10">
    <name type="scientific">Xylaria grammica</name>
    <dbReference type="NCBI Taxonomy" id="363999"/>
    <lineage>
        <taxon>Eukaryota</taxon>
        <taxon>Fungi</taxon>
        <taxon>Dikarya</taxon>
        <taxon>Ascomycota</taxon>
        <taxon>Pezizomycotina</taxon>
        <taxon>Sordariomycetes</taxon>
        <taxon>Xylariomycetidae</taxon>
        <taxon>Xylariales</taxon>
        <taxon>Xylariaceae</taxon>
        <taxon>Xylaria</taxon>
    </lineage>
</organism>
<dbReference type="EMBL" id="RYZI01000348">
    <property type="protein sequence ID" value="RWA06308.1"/>
    <property type="molecule type" value="Genomic_DNA"/>
</dbReference>
<accession>A0A439CW21</accession>
<dbReference type="Gene3D" id="3.40.30.20">
    <property type="match status" value="1"/>
</dbReference>
<evidence type="ECO:0000256" key="2">
    <source>
        <dbReference type="ARBA" id="ARBA00007801"/>
    </source>
</evidence>
<comment type="pathway">
    <text evidence="1">Secondary metabolite biosynthesis.</text>
</comment>
<dbReference type="PRINTS" id="PR00420">
    <property type="entry name" value="RNGMNOXGNASE"/>
</dbReference>
<comment type="similarity">
    <text evidence="2">Belongs to the PheA/TfdB FAD monooxygenase family.</text>
</comment>
<evidence type="ECO:0000313" key="10">
    <source>
        <dbReference type="Proteomes" id="UP000286045"/>
    </source>
</evidence>
<protein>
    <recommendedName>
        <fullName evidence="11">Heterokaryon incompatibility domain-containing protein</fullName>
    </recommendedName>
</protein>
<dbReference type="Pfam" id="PF07976">
    <property type="entry name" value="Phe_hydrox_dim"/>
    <property type="match status" value="1"/>
</dbReference>
<dbReference type="InterPro" id="IPR050641">
    <property type="entry name" value="RIFMO-like"/>
</dbReference>
<dbReference type="InterPro" id="IPR036249">
    <property type="entry name" value="Thioredoxin-like_sf"/>
</dbReference>
<dbReference type="CDD" id="cd02979">
    <property type="entry name" value="PHOX_C"/>
    <property type="match status" value="1"/>
</dbReference>
<reference evidence="9 10" key="1">
    <citation type="submission" date="2018-12" db="EMBL/GenBank/DDBJ databases">
        <title>Draft genome sequence of Xylaria grammica IHI A82.</title>
        <authorList>
            <person name="Buettner E."/>
            <person name="Kellner H."/>
        </authorList>
    </citation>
    <scope>NUCLEOTIDE SEQUENCE [LARGE SCALE GENOMIC DNA]</scope>
    <source>
        <strain evidence="9 10">IHI A82</strain>
    </source>
</reference>
<keyword evidence="10" id="KW-1185">Reference proteome</keyword>
<dbReference type="Pfam" id="PF01494">
    <property type="entry name" value="FAD_binding_3"/>
    <property type="match status" value="1"/>
</dbReference>
<dbReference type="SUPFAM" id="SSF51905">
    <property type="entry name" value="FAD/NAD(P)-binding domain"/>
    <property type="match status" value="1"/>
</dbReference>
<keyword evidence="4" id="KW-0274">FAD</keyword>
<evidence type="ECO:0000256" key="5">
    <source>
        <dbReference type="ARBA" id="ARBA00023002"/>
    </source>
</evidence>
<dbReference type="PANTHER" id="PTHR43004:SF20">
    <property type="entry name" value="2-MONOOXYGENASE, PUTATIVE (AFU_ORTHOLOGUE AFUA_1G13660)-RELATED"/>
    <property type="match status" value="1"/>
</dbReference>
<dbReference type="SUPFAM" id="SSF54373">
    <property type="entry name" value="FAD-linked reductases, C-terminal domain"/>
    <property type="match status" value="1"/>
</dbReference>
<evidence type="ECO:0000313" key="9">
    <source>
        <dbReference type="EMBL" id="RWA06308.1"/>
    </source>
</evidence>
<dbReference type="InterPro" id="IPR012941">
    <property type="entry name" value="Phe_hydrox_C_dim_dom"/>
</dbReference>
<sequence length="1424" mass="160638">MAPTTPSEVDVLIIGAGPAGLMLALWLSRLGIVTRIVDKRTDKVFSGQADGFQARTLEILDSFGIGERVWREANRMFEVSFWSPNPDGRIQRNSRAPNNVTSLSRFTESVLHQGRMETFFLDGIAASYPSASPTHQIRVERMVIPTSLSIDEKNANNDDAYPLTVTLQHLSEEEATPTQRLSNLSDGLFRSNLANDDVPSMIEQSNSRKDVREEVVRAKYVVGCDGAHSWTRKTLGKEFEMHGEMTDFIWGVLDIVPITDFPDIRTRCMVHSASSGSLMIIPRENKLVRLYIQLTEVSAGGGRVDRSSITPEAIFKAARKIINPYKLEYHYCDWWTAYQIGQRVGDKFSKSDRVFLAGDAVHTHSPKAGQGMNVSMQDAYNLGWKIGLVCKKILHREILSTYELERKQIAKELIAFDHKFSRLFSGRPAKDVMDETGVSMEEFSNAFNMSHMFTSGIGVNYKPSALVAKPPEHRIVKSHLEVEADQIAAHGRAQSSLFLATNCTPGMRFPSFQVLAQSDARPWQLHHKMPSDGRFRLVVFSGNISNPVRLRLVNDLGTWLFADVLPRYPLIALSPGSDPHTSRMKFKPDRDPSIIDVLLIHTAERAKVEVLRDLHEVYHPFDPKLGWDYDKVFADEESYHDGKGHAYEGYGVDPEDGALVIVRPDGYVGLVASVEREGWEEVAKWFQGVLSSTLCDRCRLFELDDSVLGSRGIYDDEALSLKIEYPDEVYTFRQHPWEDSFPRLPVLAESARKGCSFCAHLQTIFKQEVPQTITRVYCYGFSYQCDPSQKVGLQSLTIHVDLYTDEILVRTLDFCFTVDGEKSSQASEWLKLQVPPERELFGDGNVELIRKWLAKAEKETSSDPTRAQYLPTRLVDVRPENGDNCRLVKTSSAEFIRTTETEGQPLRYAAMSYCWGGPDDAAQQLQTNNANYKERLSGFPITSASPVLRDAIKVARVIGIPYLWIDALCIIQDDVDDWEQESASMADIYKNAFITICTPASDTCQKGFLERQSSYTPINFQSRVNPSITGVINLRFIGAFPFSVDSVRGFYADMAFQESNWSHRAWVFQEQMLSQNLLVFGASKLHFLLRGDLYSEGGENCLPGYLNPISHDTLPPSLQDEWHDRRTWVMRNYSKLKLTKQSDKFPAISGLASTFFKSFPDKYLAGLCKDTLNRDLFWSSLLHGLSVTKEALLESLEDPRAYVAPSWSWASRNHGVVYVGLHVGTWGDDVAAEYREEYEKLQAQVNLESINNRFGRVVGGTLTFQGVVAPCPPRLELSDTHGLLEGDTDEKLLRANTEDGIFVAMVRLDWNVIDERESAEGLLLVLIGTCLYEDEDESESSSVFEDNGGYGKEEGPEMEFIYDEDLDRGYGEENSSRYGYGIVVHPAKSPGRYLRVGSFETWPHTESGSLSYFRNREVKTIEII</sequence>
<dbReference type="InterPro" id="IPR010730">
    <property type="entry name" value="HET"/>
</dbReference>
<dbReference type="Pfam" id="PF06985">
    <property type="entry name" value="HET"/>
    <property type="match status" value="1"/>
</dbReference>
<feature type="domain" description="Heterokaryon incompatibility" evidence="7">
    <location>
        <begin position="908"/>
        <end position="1070"/>
    </location>
</feature>
<dbReference type="SUPFAM" id="SSF52833">
    <property type="entry name" value="Thioredoxin-like"/>
    <property type="match status" value="1"/>
</dbReference>
<evidence type="ECO:0000256" key="1">
    <source>
        <dbReference type="ARBA" id="ARBA00005179"/>
    </source>
</evidence>
<dbReference type="Proteomes" id="UP000286045">
    <property type="component" value="Unassembled WGS sequence"/>
</dbReference>
<dbReference type="InterPro" id="IPR036188">
    <property type="entry name" value="FAD/NAD-bd_sf"/>
</dbReference>
<dbReference type="InterPro" id="IPR038220">
    <property type="entry name" value="PHOX_C_sf"/>
</dbReference>
<dbReference type="GO" id="GO:0016709">
    <property type="term" value="F:oxidoreductase activity, acting on paired donors, with incorporation or reduction of molecular oxygen, NAD(P)H as one donor, and incorporation of one atom of oxygen"/>
    <property type="evidence" value="ECO:0007669"/>
    <property type="project" value="UniProtKB-ARBA"/>
</dbReference>